<comment type="caution">
    <text evidence="2">The sequence shown here is derived from an EMBL/GenBank/DDBJ whole genome shotgun (WGS) entry which is preliminary data.</text>
</comment>
<dbReference type="PANTHER" id="PTHR40465">
    <property type="entry name" value="CHROMOSOME 1, WHOLE GENOME SHOTGUN SEQUENCE"/>
    <property type="match status" value="1"/>
</dbReference>
<proteinExistence type="predicted"/>
<gene>
    <name evidence="2" type="ORF">LENED_004401</name>
</gene>
<feature type="transmembrane region" description="Helical" evidence="1">
    <location>
        <begin position="148"/>
        <end position="168"/>
    </location>
</feature>
<name>A0A1Q3E670_LENED</name>
<dbReference type="STRING" id="5353.A0A1Q3E670"/>
<dbReference type="AlphaFoldDB" id="A0A1Q3E670"/>
<keyword evidence="1" id="KW-0472">Membrane</keyword>
<accession>A0A1Q3E670</accession>
<feature type="transmembrane region" description="Helical" evidence="1">
    <location>
        <begin position="188"/>
        <end position="211"/>
    </location>
</feature>
<keyword evidence="3" id="KW-1185">Reference proteome</keyword>
<dbReference type="EMBL" id="BDGU01000112">
    <property type="protein sequence ID" value="GAW02733.1"/>
    <property type="molecule type" value="Genomic_DNA"/>
</dbReference>
<feature type="transmembrane region" description="Helical" evidence="1">
    <location>
        <begin position="80"/>
        <end position="100"/>
    </location>
</feature>
<organism evidence="2 3">
    <name type="scientific">Lentinula edodes</name>
    <name type="common">Shiitake mushroom</name>
    <name type="synonym">Lentinus edodes</name>
    <dbReference type="NCBI Taxonomy" id="5353"/>
    <lineage>
        <taxon>Eukaryota</taxon>
        <taxon>Fungi</taxon>
        <taxon>Dikarya</taxon>
        <taxon>Basidiomycota</taxon>
        <taxon>Agaricomycotina</taxon>
        <taxon>Agaricomycetes</taxon>
        <taxon>Agaricomycetidae</taxon>
        <taxon>Agaricales</taxon>
        <taxon>Marasmiineae</taxon>
        <taxon>Omphalotaceae</taxon>
        <taxon>Lentinula</taxon>
    </lineage>
</organism>
<protein>
    <submittedName>
        <fullName evidence="2">Uncharacterized protein</fullName>
    </submittedName>
</protein>
<dbReference type="PANTHER" id="PTHR40465:SF1">
    <property type="entry name" value="DUF6534 DOMAIN-CONTAINING PROTEIN"/>
    <property type="match status" value="1"/>
</dbReference>
<feature type="transmembrane region" description="Helical" evidence="1">
    <location>
        <begin position="112"/>
        <end position="136"/>
    </location>
</feature>
<feature type="transmembrane region" description="Helical" evidence="1">
    <location>
        <begin position="44"/>
        <end position="68"/>
    </location>
</feature>
<feature type="transmembrane region" description="Helical" evidence="1">
    <location>
        <begin position="12"/>
        <end position="32"/>
    </location>
</feature>
<keyword evidence="1" id="KW-0812">Transmembrane</keyword>
<reference evidence="2 3" key="2">
    <citation type="submission" date="2017-02" db="EMBL/GenBank/DDBJ databases">
        <title>A genome survey and senescence transcriptome analysis in Lentinula edodes.</title>
        <authorList>
            <person name="Sakamoto Y."/>
            <person name="Nakade K."/>
            <person name="Sato S."/>
            <person name="Yoshida Y."/>
            <person name="Miyazaki K."/>
            <person name="Natsume S."/>
            <person name="Konno N."/>
        </authorList>
    </citation>
    <scope>NUCLEOTIDE SEQUENCE [LARGE SCALE GENOMIC DNA]</scope>
    <source>
        <strain evidence="2 3">NBRC 111202</strain>
    </source>
</reference>
<reference evidence="2 3" key="1">
    <citation type="submission" date="2016-08" db="EMBL/GenBank/DDBJ databases">
        <authorList>
            <consortium name="Lentinula edodes genome sequencing consortium"/>
            <person name="Sakamoto Y."/>
            <person name="Nakade K."/>
            <person name="Sato S."/>
            <person name="Yoshida Y."/>
            <person name="Miyazaki K."/>
            <person name="Natsume S."/>
            <person name="Konno N."/>
        </authorList>
    </citation>
    <scope>NUCLEOTIDE SEQUENCE [LARGE SCALE GENOMIC DNA]</scope>
    <source>
        <strain evidence="2 3">NBRC 111202</strain>
    </source>
</reference>
<dbReference type="Proteomes" id="UP000188533">
    <property type="component" value="Unassembled WGS sequence"/>
</dbReference>
<sequence length="355" mass="39271">MSNLTPSSLLAGSWVNMILYGTEVVLGGFYLLNSRPNAFFRWSLAISLCIDTVCTGVVCYNVYLYLILEPGALTSNTQPWTLPATILCTYHAALVEQVFFTYRYWRITRNKFVTLLISTITASHVAFAWVLGIGLIRDPVVSQSGLNLTIIAATLCAATDLLIAVIMFHTMRTIKTTYTATQSLLRRISIQSVACGSTTSVFTIIMVSLLVTHNLEPFTVIFDILGRLYTLTILINYISLRKPMAHASAAAGGSEQRQSRSRSHSIVFGAAQIARSFTVPVELSTIDETNSIQDLQILTSSKIDPHSESILGRKGKTLSHMGIIETTYVWTWTPCLHLERDGVHPGPHREIAKRP</sequence>
<evidence type="ECO:0000313" key="3">
    <source>
        <dbReference type="Proteomes" id="UP000188533"/>
    </source>
</evidence>
<feature type="transmembrane region" description="Helical" evidence="1">
    <location>
        <begin position="217"/>
        <end position="238"/>
    </location>
</feature>
<evidence type="ECO:0000256" key="1">
    <source>
        <dbReference type="SAM" id="Phobius"/>
    </source>
</evidence>
<evidence type="ECO:0000313" key="2">
    <source>
        <dbReference type="EMBL" id="GAW02733.1"/>
    </source>
</evidence>
<keyword evidence="1" id="KW-1133">Transmembrane helix</keyword>